<feature type="domain" description="PilX/PilW C-terminal" evidence="2">
    <location>
        <begin position="110"/>
        <end position="200"/>
    </location>
</feature>
<feature type="domain" description="Type 4 fimbrial biogenesis protein PilX N-terminal" evidence="3">
    <location>
        <begin position="18"/>
        <end position="67"/>
    </location>
</feature>
<keyword evidence="1" id="KW-0472">Membrane</keyword>
<dbReference type="Pfam" id="PF13681">
    <property type="entry name" value="PilX"/>
    <property type="match status" value="1"/>
</dbReference>
<dbReference type="EMBL" id="CP020452">
    <property type="protein sequence ID" value="ARC51590.1"/>
    <property type="molecule type" value="Genomic_DNA"/>
</dbReference>
<dbReference type="InterPro" id="IPR025205">
    <property type="entry name" value="PilX/PilW_C"/>
</dbReference>
<evidence type="ECO:0000256" key="1">
    <source>
        <dbReference type="SAM" id="Phobius"/>
    </source>
</evidence>
<dbReference type="Pfam" id="PF14341">
    <property type="entry name" value="PilX_N"/>
    <property type="match status" value="1"/>
</dbReference>
<protein>
    <submittedName>
        <fullName evidence="4">Pilus assembly protein PilX</fullName>
    </submittedName>
</protein>
<sequence length="202" mass="22323">MRRPITLNHPAKASAQTGFALFIVLMIMIVIALLVVTATQSYNTEQRISTNDADHKFATTLAEAALREGENYIYEIEDGTTTFDDDCTNGLCKAKSLPASKPSEPYTTTTGKVIVEGNSTEEAWHRECGKDKVKCIDINGIPYPGKNSGAKKNCRPKKDACYIIEYLSTNSTDNRTIYRVTAKAWGKNENTVVILQSYVANE</sequence>
<feature type="transmembrane region" description="Helical" evidence="1">
    <location>
        <begin position="20"/>
        <end position="39"/>
    </location>
</feature>
<name>A0ABM6JDM5_NEIMU</name>
<keyword evidence="1" id="KW-1133">Transmembrane helix</keyword>
<keyword evidence="1" id="KW-0812">Transmembrane</keyword>
<dbReference type="RefSeq" id="WP_080614205.1">
    <property type="nucleotide sequence ID" value="NZ_CP020452.2"/>
</dbReference>
<accession>A0ABM6JDM5</accession>
<dbReference type="Proteomes" id="UP000191272">
    <property type="component" value="Chromosome"/>
</dbReference>
<gene>
    <name evidence="4" type="ORF">A6J88_10580</name>
</gene>
<evidence type="ECO:0000313" key="4">
    <source>
        <dbReference type="EMBL" id="ARC51590.1"/>
    </source>
</evidence>
<organism evidence="4 5">
    <name type="scientific">Neisseria mucosa</name>
    <dbReference type="NCBI Taxonomy" id="488"/>
    <lineage>
        <taxon>Bacteria</taxon>
        <taxon>Pseudomonadati</taxon>
        <taxon>Pseudomonadota</taxon>
        <taxon>Betaproteobacteria</taxon>
        <taxon>Neisseriales</taxon>
        <taxon>Neisseriaceae</taxon>
        <taxon>Neisseria</taxon>
    </lineage>
</organism>
<reference evidence="5" key="1">
    <citation type="submission" date="2017-03" db="EMBL/GenBank/DDBJ databases">
        <title>FDA dAtabase for Regulatory Grade micrObial Sequences (FDA-ARGOS): Supporting development and validation of Infectious Disease Dx tests.</title>
        <authorList>
            <person name="Campos J."/>
            <person name="Goldberg B."/>
            <person name="Tallon L."/>
            <person name="Sadzewicz L."/>
            <person name="Sengamalay N."/>
            <person name="Ott S."/>
            <person name="Godinez A."/>
            <person name="Nagaraj S."/>
            <person name="Vyas G."/>
            <person name="Aluvathingal J."/>
            <person name="Nadendla S."/>
            <person name="Geyer C."/>
            <person name="Nandy P."/>
            <person name="Hobson J."/>
            <person name="Sichtig H."/>
        </authorList>
    </citation>
    <scope>NUCLEOTIDE SEQUENCE [LARGE SCALE GENOMIC DNA]</scope>
    <source>
        <strain evidence="5">FDAARGOS_260</strain>
    </source>
</reference>
<evidence type="ECO:0000259" key="3">
    <source>
        <dbReference type="Pfam" id="PF14341"/>
    </source>
</evidence>
<evidence type="ECO:0000313" key="5">
    <source>
        <dbReference type="Proteomes" id="UP000191272"/>
    </source>
</evidence>
<evidence type="ECO:0000259" key="2">
    <source>
        <dbReference type="Pfam" id="PF13681"/>
    </source>
</evidence>
<keyword evidence="5" id="KW-1185">Reference proteome</keyword>
<dbReference type="InterPro" id="IPR025746">
    <property type="entry name" value="PilX_N_dom"/>
</dbReference>
<proteinExistence type="predicted"/>